<feature type="domain" description="DUF6589" evidence="1">
    <location>
        <begin position="62"/>
        <end position="142"/>
    </location>
</feature>
<gene>
    <name evidence="2" type="ORF">R3P38DRAFT_3327567</name>
</gene>
<evidence type="ECO:0000313" key="3">
    <source>
        <dbReference type="Proteomes" id="UP001362999"/>
    </source>
</evidence>
<evidence type="ECO:0000259" key="1">
    <source>
        <dbReference type="Pfam" id="PF20231"/>
    </source>
</evidence>
<accession>A0AAW0A562</accession>
<keyword evidence="3" id="KW-1185">Reference proteome</keyword>
<dbReference type="Pfam" id="PF20231">
    <property type="entry name" value="DUF6589"/>
    <property type="match status" value="1"/>
</dbReference>
<reference evidence="2 3" key="1">
    <citation type="journal article" date="2024" name="J Genomics">
        <title>Draft genome sequencing and assembly of Favolaschia claudopus CIRM-BRFM 2984 isolated from oak limbs.</title>
        <authorList>
            <person name="Navarro D."/>
            <person name="Drula E."/>
            <person name="Chaduli D."/>
            <person name="Cazenave R."/>
            <person name="Ahrendt S."/>
            <person name="Wang J."/>
            <person name="Lipzen A."/>
            <person name="Daum C."/>
            <person name="Barry K."/>
            <person name="Grigoriev I.V."/>
            <person name="Favel A."/>
            <person name="Rosso M.N."/>
            <person name="Martin F."/>
        </authorList>
    </citation>
    <scope>NUCLEOTIDE SEQUENCE [LARGE SCALE GENOMIC DNA]</scope>
    <source>
        <strain evidence="2 3">CIRM-BRFM 2984</strain>
    </source>
</reference>
<proteinExistence type="predicted"/>
<dbReference type="EMBL" id="JAWWNJ010000086">
    <property type="protein sequence ID" value="KAK7000951.1"/>
    <property type="molecule type" value="Genomic_DNA"/>
</dbReference>
<dbReference type="AlphaFoldDB" id="A0AAW0A562"/>
<dbReference type="Proteomes" id="UP001362999">
    <property type="component" value="Unassembled WGS sequence"/>
</dbReference>
<comment type="caution">
    <text evidence="2">The sequence shown here is derived from an EMBL/GenBank/DDBJ whole genome shotgun (WGS) entry which is preliminary data.</text>
</comment>
<name>A0AAW0A562_9AGAR</name>
<protein>
    <recommendedName>
        <fullName evidence="1">DUF6589 domain-containing protein</fullName>
    </recommendedName>
</protein>
<sequence>MRNMARVVASTGLYAASYDNINMVFRAAEQILGKTDSQENGTCSTHLAFDMRIKDLNAAFHAAAPLSIHDILLSAAELQLMDKCIQHCILRIIVDHGGSKFQRFRAALDAALPPSPSLPAWNIDESTIVGNEEVVNAVHDELEGGYSGFGWGVWMPGLFHGKIADMPATLVAPALRSVSIPRDL</sequence>
<dbReference type="InterPro" id="IPR046496">
    <property type="entry name" value="DUF6589"/>
</dbReference>
<organism evidence="2 3">
    <name type="scientific">Favolaschia claudopus</name>
    <dbReference type="NCBI Taxonomy" id="2862362"/>
    <lineage>
        <taxon>Eukaryota</taxon>
        <taxon>Fungi</taxon>
        <taxon>Dikarya</taxon>
        <taxon>Basidiomycota</taxon>
        <taxon>Agaricomycotina</taxon>
        <taxon>Agaricomycetes</taxon>
        <taxon>Agaricomycetidae</taxon>
        <taxon>Agaricales</taxon>
        <taxon>Marasmiineae</taxon>
        <taxon>Mycenaceae</taxon>
        <taxon>Favolaschia</taxon>
    </lineage>
</organism>
<evidence type="ECO:0000313" key="2">
    <source>
        <dbReference type="EMBL" id="KAK7000951.1"/>
    </source>
</evidence>